<evidence type="ECO:0000313" key="4">
    <source>
        <dbReference type="Proteomes" id="UP000000245"/>
    </source>
</evidence>
<dbReference type="PANTHER" id="PTHR30319:SF1">
    <property type="entry name" value="TRANSCRIPTIONAL REPRESSOR PAAX"/>
    <property type="match status" value="1"/>
</dbReference>
<dbReference type="Proteomes" id="UP000000245">
    <property type="component" value="Chromosome"/>
</dbReference>
<dbReference type="STRING" id="349163.Acry_0094"/>
<evidence type="ECO:0000259" key="2">
    <source>
        <dbReference type="Pfam" id="PF08223"/>
    </source>
</evidence>
<dbReference type="GO" id="GO:0006351">
    <property type="term" value="P:DNA-templated transcription"/>
    <property type="evidence" value="ECO:0007669"/>
    <property type="project" value="InterPro"/>
</dbReference>
<dbReference type="Pfam" id="PF07848">
    <property type="entry name" value="PaaX"/>
    <property type="match status" value="1"/>
</dbReference>
<dbReference type="InterPro" id="IPR036388">
    <property type="entry name" value="WH-like_DNA-bd_sf"/>
</dbReference>
<evidence type="ECO:0000313" key="3">
    <source>
        <dbReference type="EMBL" id="ABQ29323.1"/>
    </source>
</evidence>
<dbReference type="HOGENOM" id="CLU_067515_0_0_5"/>
<accession>A5FUP1</accession>
<dbReference type="PANTHER" id="PTHR30319">
    <property type="entry name" value="PHENYLACETIC ACID REGULATOR-RELATED TRANSCRIPTIONAL REPRESSOR"/>
    <property type="match status" value="1"/>
</dbReference>
<protein>
    <submittedName>
        <fullName evidence="3">Transcriptional regulator, PaaX family</fullName>
    </submittedName>
</protein>
<dbReference type="KEGG" id="acr:Acry_0094"/>
<dbReference type="InterPro" id="IPR036390">
    <property type="entry name" value="WH_DNA-bd_sf"/>
</dbReference>
<gene>
    <name evidence="3" type="ordered locus">Acry_0094</name>
</gene>
<sequence length="289" mass="31610">MNHHVAALVARLHEQPSHTGSLIVTLFGDALLPRGSAIALATILDLFESLGIGPGVIRTAISRLAADGWLVASRRGRSSYYRIGPSRRGEFIRAARHIYGRPRGTAARSLIIALPEPGPGREPARERFNRLGFASWQGILLAPDRPLPRSLEAGSIVLRATGGPESLRRLAARAWRLDALCDHYKGFLAIFGGLTADAPAFDPRDALLARLLLIHDYRRIVLRDPRLPATFLPEEWAGDGARRLCAQLYEALLDASELWLSHNGATETGALPTADSTLRHRFADLRGHV</sequence>
<dbReference type="Gene3D" id="1.10.10.10">
    <property type="entry name" value="Winged helix-like DNA-binding domain superfamily/Winged helix DNA-binding domain"/>
    <property type="match status" value="1"/>
</dbReference>
<keyword evidence="4" id="KW-1185">Reference proteome</keyword>
<evidence type="ECO:0000259" key="1">
    <source>
        <dbReference type="Pfam" id="PF07848"/>
    </source>
</evidence>
<dbReference type="Gene3D" id="1.20.58.1460">
    <property type="match status" value="1"/>
</dbReference>
<dbReference type="AlphaFoldDB" id="A5FUP1"/>
<dbReference type="EMBL" id="CP000697">
    <property type="protein sequence ID" value="ABQ29323.1"/>
    <property type="molecule type" value="Genomic_DNA"/>
</dbReference>
<feature type="domain" description="Transcriptional repressor PaaX-like C-terminal" evidence="2">
    <location>
        <begin position="175"/>
        <end position="260"/>
    </location>
</feature>
<dbReference type="InterPro" id="IPR011965">
    <property type="entry name" value="PaaX_trns_reg"/>
</dbReference>
<dbReference type="InterPro" id="IPR013225">
    <property type="entry name" value="PaaX_C"/>
</dbReference>
<dbReference type="SUPFAM" id="SSF46785">
    <property type="entry name" value="Winged helix' DNA-binding domain"/>
    <property type="match status" value="1"/>
</dbReference>
<proteinExistence type="predicted"/>
<name>A5FUP1_ACICJ</name>
<dbReference type="eggNOG" id="COG3327">
    <property type="taxonomic scope" value="Bacteria"/>
</dbReference>
<organism evidence="3 4">
    <name type="scientific">Acidiphilium cryptum (strain JF-5)</name>
    <dbReference type="NCBI Taxonomy" id="349163"/>
    <lineage>
        <taxon>Bacteria</taxon>
        <taxon>Pseudomonadati</taxon>
        <taxon>Pseudomonadota</taxon>
        <taxon>Alphaproteobacteria</taxon>
        <taxon>Acetobacterales</taxon>
        <taxon>Acidocellaceae</taxon>
        <taxon>Acidiphilium</taxon>
    </lineage>
</organism>
<dbReference type="InterPro" id="IPR012906">
    <property type="entry name" value="PaaX-like_N"/>
</dbReference>
<reference evidence="3 4" key="1">
    <citation type="submission" date="2007-05" db="EMBL/GenBank/DDBJ databases">
        <title>Complete sequence of chromosome of Acidiphilium cryptum JF-5.</title>
        <authorList>
            <consortium name="US DOE Joint Genome Institute"/>
            <person name="Copeland A."/>
            <person name="Lucas S."/>
            <person name="Lapidus A."/>
            <person name="Barry K."/>
            <person name="Detter J.C."/>
            <person name="Glavina del Rio T."/>
            <person name="Hammon N."/>
            <person name="Israni S."/>
            <person name="Dalin E."/>
            <person name="Tice H."/>
            <person name="Pitluck S."/>
            <person name="Sims D."/>
            <person name="Brettin T."/>
            <person name="Bruce D."/>
            <person name="Han C."/>
            <person name="Schmutz J."/>
            <person name="Larimer F."/>
            <person name="Land M."/>
            <person name="Hauser L."/>
            <person name="Kyrpides N."/>
            <person name="Kim E."/>
            <person name="Magnuson T."/>
            <person name="Richardson P."/>
        </authorList>
    </citation>
    <scope>NUCLEOTIDE SEQUENCE [LARGE SCALE GENOMIC DNA]</scope>
    <source>
        <strain evidence="3 4">JF-5</strain>
    </source>
</reference>
<feature type="domain" description="Transcriptional repressor PaaX-like N-terminal" evidence="1">
    <location>
        <begin position="19"/>
        <end position="83"/>
    </location>
</feature>
<dbReference type="PIRSF" id="PIRSF020623">
    <property type="entry name" value="PaaX"/>
    <property type="match status" value="1"/>
</dbReference>
<dbReference type="Pfam" id="PF08223">
    <property type="entry name" value="PaaX_C"/>
    <property type="match status" value="1"/>
</dbReference>